<feature type="domain" description="Adenosine deaminase" evidence="9">
    <location>
        <begin position="257"/>
        <end position="483"/>
    </location>
</feature>
<dbReference type="GO" id="GO:0046103">
    <property type="term" value="P:inosine biosynthetic process"/>
    <property type="evidence" value="ECO:0007669"/>
    <property type="project" value="TreeGrafter"/>
</dbReference>
<evidence type="ECO:0000256" key="2">
    <source>
        <dbReference type="ARBA" id="ARBA00006676"/>
    </source>
</evidence>
<accession>A0A560HAK9</accession>
<evidence type="ECO:0000256" key="5">
    <source>
        <dbReference type="ARBA" id="ARBA00022801"/>
    </source>
</evidence>
<comment type="similarity">
    <text evidence="2">Belongs to the metallo-dependent hydrolases superfamily. Adenosine and AMP deaminases family.</text>
</comment>
<dbReference type="GO" id="GO:0004000">
    <property type="term" value="F:adenosine deaminase activity"/>
    <property type="evidence" value="ECO:0007669"/>
    <property type="project" value="TreeGrafter"/>
</dbReference>
<dbReference type="Pfam" id="PF00962">
    <property type="entry name" value="A_deaminase"/>
    <property type="match status" value="1"/>
</dbReference>
<reference evidence="10 11" key="1">
    <citation type="submission" date="2019-06" db="EMBL/GenBank/DDBJ databases">
        <title>Genomic Encyclopedia of Type Strains, Phase IV (KMG-V): Genome sequencing to study the core and pangenomes of soil and plant-associated prokaryotes.</title>
        <authorList>
            <person name="Whitman W."/>
        </authorList>
    </citation>
    <scope>NUCLEOTIDE SEQUENCE [LARGE SCALE GENOMIC DNA]</scope>
    <source>
        <strain evidence="10 11">BR 11622</strain>
    </source>
</reference>
<dbReference type="Proteomes" id="UP000315751">
    <property type="component" value="Unassembled WGS sequence"/>
</dbReference>
<dbReference type="AlphaFoldDB" id="A0A560HAK9"/>
<evidence type="ECO:0000256" key="3">
    <source>
        <dbReference type="ARBA" id="ARBA00012784"/>
    </source>
</evidence>
<organism evidence="10 11">
    <name type="scientific">Nitrospirillum amazonense</name>
    <dbReference type="NCBI Taxonomy" id="28077"/>
    <lineage>
        <taxon>Bacteria</taxon>
        <taxon>Pseudomonadati</taxon>
        <taxon>Pseudomonadota</taxon>
        <taxon>Alphaproteobacteria</taxon>
        <taxon>Rhodospirillales</taxon>
        <taxon>Azospirillaceae</taxon>
        <taxon>Nitrospirillum</taxon>
    </lineage>
</organism>
<keyword evidence="5" id="KW-0378">Hydrolase</keyword>
<feature type="chain" id="PRO_5021965819" description="adenosine deaminase" evidence="8">
    <location>
        <begin position="30"/>
        <end position="565"/>
    </location>
</feature>
<dbReference type="EC" id="3.5.4.4" evidence="3"/>
<evidence type="ECO:0000313" key="10">
    <source>
        <dbReference type="EMBL" id="TWB43376.1"/>
    </source>
</evidence>
<evidence type="ECO:0000256" key="4">
    <source>
        <dbReference type="ARBA" id="ARBA00022723"/>
    </source>
</evidence>
<keyword evidence="8" id="KW-0732">Signal</keyword>
<evidence type="ECO:0000256" key="1">
    <source>
        <dbReference type="ARBA" id="ARBA00001947"/>
    </source>
</evidence>
<dbReference type="SUPFAM" id="SSF51556">
    <property type="entry name" value="Metallo-dependent hydrolases"/>
    <property type="match status" value="1"/>
</dbReference>
<feature type="region of interest" description="Disordered" evidence="7">
    <location>
        <begin position="545"/>
        <end position="565"/>
    </location>
</feature>
<dbReference type="Gene3D" id="3.20.20.140">
    <property type="entry name" value="Metal-dependent hydrolases"/>
    <property type="match status" value="1"/>
</dbReference>
<sequence>MGALRTRVANTRTMLAAGGLLLLAACATIGDHPASAPATVPAVTTPATPKATPEAPPEAKAADLFRHLRTDPVRLAMFLRRMPKGADLHNHLTGGIYAENMVDWAAAKGACVDPKALVLKPAPCAKDLIPAADARRDVGLYNRLINALSMRGFVAGPETGHDHFFDSFAKFEPAVNAQVPEMLAEAANRAAASHVLYLELMWSNGMSKAAALAKPLGNPPPGGIPGDTATFDAWRTAIEPGLPAVIAAAKADTDTAEARMRQILRCGTAEAQPGCGVQVRYLAQVIRVLPGPQVFAQSLYGYALTAADPRFVGVNLVAPEDNPVTLKDYGLQMRLLGYLGRRMPAANLSLHAGELALGLVPPEDLRDHIRLAVEVAGAKRIGHGVDIGQETDAQQVLKTMADRGVLVEINLTSNDVILGVTGRDHPITTYRAFGVPLALSTDDEGVSRIDLTHEYVRAAETYGLDYATLKTFSRNGLEHAFLPGASLWAAPGQVAAACAADHPGTAPSAGCQALLDQSPKAALQWRLEADFHDFEAAVAAEAESGLWGQGQGPKTTAASLGLSPT</sequence>
<dbReference type="GO" id="GO:0006154">
    <property type="term" value="P:adenosine catabolic process"/>
    <property type="evidence" value="ECO:0007669"/>
    <property type="project" value="TreeGrafter"/>
</dbReference>
<evidence type="ECO:0000259" key="9">
    <source>
        <dbReference type="Pfam" id="PF00962"/>
    </source>
</evidence>
<dbReference type="PANTHER" id="PTHR11409">
    <property type="entry name" value="ADENOSINE DEAMINASE"/>
    <property type="match status" value="1"/>
</dbReference>
<dbReference type="GO" id="GO:0046872">
    <property type="term" value="F:metal ion binding"/>
    <property type="evidence" value="ECO:0007669"/>
    <property type="project" value="UniProtKB-KW"/>
</dbReference>
<dbReference type="EMBL" id="VITR01000005">
    <property type="protein sequence ID" value="TWB43376.1"/>
    <property type="molecule type" value="Genomic_DNA"/>
</dbReference>
<dbReference type="GO" id="GO:0043103">
    <property type="term" value="P:hypoxanthine salvage"/>
    <property type="evidence" value="ECO:0007669"/>
    <property type="project" value="TreeGrafter"/>
</dbReference>
<dbReference type="InterPro" id="IPR006330">
    <property type="entry name" value="Ado/ade_deaminase"/>
</dbReference>
<feature type="signal peptide" evidence="8">
    <location>
        <begin position="1"/>
        <end position="29"/>
    </location>
</feature>
<dbReference type="InterPro" id="IPR032466">
    <property type="entry name" value="Metal_Hydrolase"/>
</dbReference>
<keyword evidence="11" id="KW-1185">Reference proteome</keyword>
<evidence type="ECO:0000256" key="7">
    <source>
        <dbReference type="SAM" id="MobiDB-lite"/>
    </source>
</evidence>
<evidence type="ECO:0000256" key="8">
    <source>
        <dbReference type="SAM" id="SignalP"/>
    </source>
</evidence>
<keyword evidence="4" id="KW-0479">Metal-binding</keyword>
<dbReference type="PROSITE" id="PS51257">
    <property type="entry name" value="PROKAR_LIPOPROTEIN"/>
    <property type="match status" value="1"/>
</dbReference>
<protein>
    <recommendedName>
        <fullName evidence="3">adenosine deaminase</fullName>
        <ecNumber evidence="3">3.5.4.4</ecNumber>
    </recommendedName>
</protein>
<name>A0A560HAK9_9PROT</name>
<evidence type="ECO:0000256" key="6">
    <source>
        <dbReference type="ARBA" id="ARBA00022833"/>
    </source>
</evidence>
<dbReference type="GO" id="GO:0005829">
    <property type="term" value="C:cytosol"/>
    <property type="evidence" value="ECO:0007669"/>
    <property type="project" value="TreeGrafter"/>
</dbReference>
<comment type="caution">
    <text evidence="10">The sequence shown here is derived from an EMBL/GenBank/DDBJ whole genome shotgun (WGS) entry which is preliminary data.</text>
</comment>
<dbReference type="InterPro" id="IPR001365">
    <property type="entry name" value="A_deaminase_dom"/>
</dbReference>
<comment type="cofactor">
    <cofactor evidence="1">
        <name>Zn(2+)</name>
        <dbReference type="ChEBI" id="CHEBI:29105"/>
    </cofactor>
</comment>
<dbReference type="PANTHER" id="PTHR11409:SF43">
    <property type="entry name" value="ADENOSINE DEAMINASE"/>
    <property type="match status" value="1"/>
</dbReference>
<proteinExistence type="inferred from homology"/>
<feature type="compositionally biased region" description="Polar residues" evidence="7">
    <location>
        <begin position="552"/>
        <end position="565"/>
    </location>
</feature>
<evidence type="ECO:0000313" key="11">
    <source>
        <dbReference type="Proteomes" id="UP000315751"/>
    </source>
</evidence>
<dbReference type="RefSeq" id="WP_246130262.1">
    <property type="nucleotide sequence ID" value="NZ_VITR01000005.1"/>
</dbReference>
<keyword evidence="6" id="KW-0862">Zinc</keyword>
<gene>
    <name evidence="10" type="ORF">FBZ90_105189</name>
</gene>